<dbReference type="PATRIC" id="fig|1212765.3.peg.964"/>
<feature type="region of interest" description="Disordered" evidence="1">
    <location>
        <begin position="38"/>
        <end position="99"/>
    </location>
</feature>
<evidence type="ECO:0000313" key="3">
    <source>
        <dbReference type="Proteomes" id="UP000006502"/>
    </source>
</evidence>
<accession>I7C785</accession>
<reference evidence="2 3" key="1">
    <citation type="journal article" date="2012" name="J. Bacteriol.">
        <title>Genome Sequence of "Candidatus Mycoplasma haemolamae" Strain Purdue, a Red Blood Cell Pathogen of Alpacas (Vicugna pacos) and Llamas (Lama glama).</title>
        <authorList>
            <person name="Guimaraes A.M."/>
            <person name="Toth B."/>
            <person name="Santos A.P."/>
            <person name="do Nascimento N.C."/>
            <person name="Kritchevsky J.E."/>
            <person name="Messick J.B."/>
        </authorList>
    </citation>
    <scope>NUCLEOTIDE SEQUENCE [LARGE SCALE GENOMIC DNA]</scope>
    <source>
        <strain evidence="2 3">Purdue</strain>
    </source>
</reference>
<organism evidence="2 3">
    <name type="scientific">Mycoplasma haematolamae (strain Purdue)</name>
    <dbReference type="NCBI Taxonomy" id="1212765"/>
    <lineage>
        <taxon>Bacteria</taxon>
        <taxon>Bacillati</taxon>
        <taxon>Mycoplasmatota</taxon>
        <taxon>Mollicutes</taxon>
        <taxon>Mycoplasmataceae</taxon>
        <taxon>Mycoplasma</taxon>
    </lineage>
</organism>
<name>I7C785_MYCHA</name>
<dbReference type="EMBL" id="CP003731">
    <property type="protein sequence ID" value="AFO52427.1"/>
    <property type="molecule type" value="Genomic_DNA"/>
</dbReference>
<dbReference type="Proteomes" id="UP000006502">
    <property type="component" value="Chromosome"/>
</dbReference>
<gene>
    <name evidence="2" type="ordered locus">MHLP_04235</name>
</gene>
<sequence>MTRKTIAILASTSLGTGTASVATPLGIIYGGGGGTQPNLVHAETTSSAPQAAQEEAKTEDQAEQKDTTPLITQKQTQDSTVTRQAPAKPKQMSERPVAVNGVRDRGLKVLEIPKDEWTQTEVVRYGNLRPDRPKPYDPWADLLGTRYGGRITTSRSTGIKRFCLATNLFCR</sequence>
<dbReference type="AlphaFoldDB" id="I7C785"/>
<keyword evidence="3" id="KW-1185">Reference proteome</keyword>
<proteinExistence type="predicted"/>
<feature type="compositionally biased region" description="Basic and acidic residues" evidence="1">
    <location>
        <begin position="54"/>
        <end position="66"/>
    </location>
</feature>
<feature type="compositionally biased region" description="Polar residues" evidence="1">
    <location>
        <begin position="67"/>
        <end position="83"/>
    </location>
</feature>
<dbReference type="STRING" id="1212765.MHLP_04235"/>
<dbReference type="HOGENOM" id="CLU_1561225_0_0_14"/>
<dbReference type="KEGG" id="mhl:MHLP_04235"/>
<evidence type="ECO:0000313" key="2">
    <source>
        <dbReference type="EMBL" id="AFO52427.1"/>
    </source>
</evidence>
<evidence type="ECO:0000256" key="1">
    <source>
        <dbReference type="SAM" id="MobiDB-lite"/>
    </source>
</evidence>
<reference evidence="3" key="2">
    <citation type="submission" date="2012-07" db="EMBL/GenBank/DDBJ databases">
        <title>Complete genome sequence of 'Candidatus Mycoplasma haemolamae'.</title>
        <authorList>
            <person name="Guimaraes A.M.S."/>
            <person name="Toth B."/>
            <person name="Santos A.P."/>
            <person name="Nascimento N.C."/>
            <person name="Sojka J.E."/>
            <person name="Messick J.B."/>
        </authorList>
    </citation>
    <scope>NUCLEOTIDE SEQUENCE [LARGE SCALE GENOMIC DNA]</scope>
    <source>
        <strain evidence="3">Purdue</strain>
    </source>
</reference>
<protein>
    <submittedName>
        <fullName evidence="2">Uncharacterized protein</fullName>
    </submittedName>
</protein>